<evidence type="ECO:0000256" key="1">
    <source>
        <dbReference type="ARBA" id="ARBA00001946"/>
    </source>
</evidence>
<dbReference type="GO" id="GO:0046872">
    <property type="term" value="F:metal ion binding"/>
    <property type="evidence" value="ECO:0007669"/>
    <property type="project" value="UniProtKB-KW"/>
</dbReference>
<gene>
    <name evidence="16" type="ORF">CYCCA115_LOCUS21175</name>
</gene>
<dbReference type="SUPFAM" id="SSF56112">
    <property type="entry name" value="Protein kinase-like (PK-like)"/>
    <property type="match status" value="2"/>
</dbReference>
<evidence type="ECO:0000256" key="2">
    <source>
        <dbReference type="ARBA" id="ARBA00012513"/>
    </source>
</evidence>
<keyword evidence="4" id="KW-0808">Transferase</keyword>
<dbReference type="AlphaFoldDB" id="A0AAD2G806"/>
<accession>A0AAD2G806</accession>
<keyword evidence="3" id="KW-0723">Serine/threonine-protein kinase</keyword>
<evidence type="ECO:0000256" key="9">
    <source>
        <dbReference type="ARBA" id="ARBA00022837"/>
    </source>
</evidence>
<dbReference type="GO" id="GO:0004674">
    <property type="term" value="F:protein serine/threonine kinase activity"/>
    <property type="evidence" value="ECO:0007669"/>
    <property type="project" value="UniProtKB-KW"/>
</dbReference>
<dbReference type="EMBL" id="CAKOGP040002203">
    <property type="protein sequence ID" value="CAJ1965565.1"/>
    <property type="molecule type" value="Genomic_DNA"/>
</dbReference>
<dbReference type="InterPro" id="IPR050205">
    <property type="entry name" value="CDPK_Ser/Thr_kinases"/>
</dbReference>
<protein>
    <recommendedName>
        <fullName evidence="2">non-specific serine/threonine protein kinase</fullName>
        <ecNumber evidence="2">2.7.11.1</ecNumber>
    </recommendedName>
</protein>
<dbReference type="PROSITE" id="PS00107">
    <property type="entry name" value="PROTEIN_KINASE_ATP"/>
    <property type="match status" value="2"/>
</dbReference>
<keyword evidence="17" id="KW-1185">Reference proteome</keyword>
<dbReference type="Proteomes" id="UP001295423">
    <property type="component" value="Unassembled WGS sequence"/>
</dbReference>
<evidence type="ECO:0000256" key="3">
    <source>
        <dbReference type="ARBA" id="ARBA00022527"/>
    </source>
</evidence>
<dbReference type="PROSITE" id="PS50011">
    <property type="entry name" value="PROTEIN_KINASE_DOM"/>
    <property type="match status" value="2"/>
</dbReference>
<reference evidence="16" key="1">
    <citation type="submission" date="2023-08" db="EMBL/GenBank/DDBJ databases">
        <authorList>
            <person name="Audoor S."/>
            <person name="Bilcke G."/>
        </authorList>
    </citation>
    <scope>NUCLEOTIDE SEQUENCE</scope>
</reference>
<feature type="binding site" evidence="14">
    <location>
        <position position="365"/>
    </location>
    <ligand>
        <name>ATP</name>
        <dbReference type="ChEBI" id="CHEBI:30616"/>
    </ligand>
</feature>
<dbReference type="SMART" id="SM00220">
    <property type="entry name" value="S_TKc"/>
    <property type="match status" value="2"/>
</dbReference>
<dbReference type="FunFam" id="3.30.200.20:FF:000315">
    <property type="entry name" value="Calcium-dependent protein kinase 3"/>
    <property type="match status" value="1"/>
</dbReference>
<dbReference type="PROSITE" id="PS00108">
    <property type="entry name" value="PROTEIN_KINASE_ST"/>
    <property type="match status" value="2"/>
</dbReference>
<keyword evidence="6" id="KW-0677">Repeat</keyword>
<feature type="domain" description="Protein kinase" evidence="15">
    <location>
        <begin position="3"/>
        <end position="272"/>
    </location>
</feature>
<evidence type="ECO:0000256" key="8">
    <source>
        <dbReference type="ARBA" id="ARBA00022777"/>
    </source>
</evidence>
<dbReference type="PANTHER" id="PTHR24349">
    <property type="entry name" value="SERINE/THREONINE-PROTEIN KINASE"/>
    <property type="match status" value="1"/>
</dbReference>
<keyword evidence="7 14" id="KW-0547">Nucleotide-binding</keyword>
<organism evidence="16 17">
    <name type="scientific">Cylindrotheca closterium</name>
    <dbReference type="NCBI Taxonomy" id="2856"/>
    <lineage>
        <taxon>Eukaryota</taxon>
        <taxon>Sar</taxon>
        <taxon>Stramenopiles</taxon>
        <taxon>Ochrophyta</taxon>
        <taxon>Bacillariophyta</taxon>
        <taxon>Bacillariophyceae</taxon>
        <taxon>Bacillariophycidae</taxon>
        <taxon>Bacillariales</taxon>
        <taxon>Bacillariaceae</taxon>
        <taxon>Cylindrotheca</taxon>
    </lineage>
</organism>
<evidence type="ECO:0000256" key="13">
    <source>
        <dbReference type="ARBA" id="ARBA00048679"/>
    </source>
</evidence>
<evidence type="ECO:0000313" key="16">
    <source>
        <dbReference type="EMBL" id="CAJ1965565.1"/>
    </source>
</evidence>
<comment type="catalytic activity">
    <reaction evidence="12">
        <text>L-threonyl-[protein] + ATP = O-phospho-L-threonyl-[protein] + ADP + H(+)</text>
        <dbReference type="Rhea" id="RHEA:46608"/>
        <dbReference type="Rhea" id="RHEA-COMP:11060"/>
        <dbReference type="Rhea" id="RHEA-COMP:11605"/>
        <dbReference type="ChEBI" id="CHEBI:15378"/>
        <dbReference type="ChEBI" id="CHEBI:30013"/>
        <dbReference type="ChEBI" id="CHEBI:30616"/>
        <dbReference type="ChEBI" id="CHEBI:61977"/>
        <dbReference type="ChEBI" id="CHEBI:456216"/>
        <dbReference type="EC" id="2.7.11.1"/>
    </reaction>
</comment>
<keyword evidence="9" id="KW-0106">Calcium</keyword>
<evidence type="ECO:0000313" key="17">
    <source>
        <dbReference type="Proteomes" id="UP001295423"/>
    </source>
</evidence>
<dbReference type="FunFam" id="3.30.200.20:FF:000042">
    <property type="entry name" value="Aurora kinase A"/>
    <property type="match status" value="1"/>
</dbReference>
<dbReference type="Pfam" id="PF00069">
    <property type="entry name" value="Pkinase"/>
    <property type="match status" value="2"/>
</dbReference>
<evidence type="ECO:0000256" key="10">
    <source>
        <dbReference type="ARBA" id="ARBA00022840"/>
    </source>
</evidence>
<dbReference type="InterPro" id="IPR017441">
    <property type="entry name" value="Protein_kinase_ATP_BS"/>
</dbReference>
<evidence type="ECO:0000256" key="6">
    <source>
        <dbReference type="ARBA" id="ARBA00022737"/>
    </source>
</evidence>
<keyword evidence="5" id="KW-0479">Metal-binding</keyword>
<keyword evidence="10 14" id="KW-0067">ATP-binding</keyword>
<dbReference type="EC" id="2.7.11.1" evidence="2"/>
<feature type="binding site" evidence="14">
    <location>
        <position position="32"/>
    </location>
    <ligand>
        <name>ATP</name>
        <dbReference type="ChEBI" id="CHEBI:30616"/>
    </ligand>
</feature>
<comment type="catalytic activity">
    <reaction evidence="13">
        <text>L-seryl-[protein] + ATP = O-phospho-L-seryl-[protein] + ADP + H(+)</text>
        <dbReference type="Rhea" id="RHEA:17989"/>
        <dbReference type="Rhea" id="RHEA-COMP:9863"/>
        <dbReference type="Rhea" id="RHEA-COMP:11604"/>
        <dbReference type="ChEBI" id="CHEBI:15378"/>
        <dbReference type="ChEBI" id="CHEBI:29999"/>
        <dbReference type="ChEBI" id="CHEBI:30616"/>
        <dbReference type="ChEBI" id="CHEBI:83421"/>
        <dbReference type="ChEBI" id="CHEBI:456216"/>
        <dbReference type="EC" id="2.7.11.1"/>
    </reaction>
</comment>
<evidence type="ECO:0000256" key="4">
    <source>
        <dbReference type="ARBA" id="ARBA00022679"/>
    </source>
</evidence>
<evidence type="ECO:0000256" key="5">
    <source>
        <dbReference type="ARBA" id="ARBA00022723"/>
    </source>
</evidence>
<dbReference type="FunFam" id="1.10.510.10:FF:000571">
    <property type="entry name" value="Maternal embryonic leucine zipper kinase"/>
    <property type="match status" value="1"/>
</dbReference>
<comment type="similarity">
    <text evidence="11">Belongs to the protein kinase superfamily. Ser/Thr protein kinase family. CDPK subfamily.</text>
</comment>
<evidence type="ECO:0000256" key="14">
    <source>
        <dbReference type="PROSITE-ProRule" id="PRU10141"/>
    </source>
</evidence>
<dbReference type="InterPro" id="IPR000719">
    <property type="entry name" value="Prot_kinase_dom"/>
</dbReference>
<comment type="caution">
    <text evidence="16">The sequence shown here is derived from an EMBL/GenBank/DDBJ whole genome shotgun (WGS) entry which is preliminary data.</text>
</comment>
<evidence type="ECO:0000256" key="7">
    <source>
        <dbReference type="ARBA" id="ARBA00022741"/>
    </source>
</evidence>
<name>A0AAD2G806_9STRA</name>
<dbReference type="InterPro" id="IPR008271">
    <property type="entry name" value="Ser/Thr_kinase_AS"/>
</dbReference>
<evidence type="ECO:0000259" key="15">
    <source>
        <dbReference type="PROSITE" id="PS50011"/>
    </source>
</evidence>
<evidence type="ECO:0000256" key="12">
    <source>
        <dbReference type="ARBA" id="ARBA00047899"/>
    </source>
</evidence>
<proteinExistence type="inferred from homology"/>
<dbReference type="GO" id="GO:0005524">
    <property type="term" value="F:ATP binding"/>
    <property type="evidence" value="ECO:0007669"/>
    <property type="project" value="UniProtKB-UniRule"/>
</dbReference>
<dbReference type="InterPro" id="IPR011009">
    <property type="entry name" value="Kinase-like_dom_sf"/>
</dbReference>
<dbReference type="Gene3D" id="1.10.510.10">
    <property type="entry name" value="Transferase(Phosphotransferase) domain 1"/>
    <property type="match status" value="2"/>
</dbReference>
<evidence type="ECO:0000256" key="11">
    <source>
        <dbReference type="ARBA" id="ARBA00024334"/>
    </source>
</evidence>
<sequence length="650" mass="74133">MHRSDKGEVGRGSFGVVHKVRKKHTRREYACKTLKKNDKTPVHMLQREIQCMRNLHHPHILELFDVFEESSYIHIVSELCMGGELYERIGSGDWNATEKESAKLLLNILSAIAYLHENGVVHRDLKASNFLFATKSTNTNVKIIDFGLARKLPLTESANGTIVDHRLTTKVGTAYYVAPEVLLQDSYDSKCDIWSIGVIAFLVLSRGKLPYCGQDEKQTLAMVKDQKLHCTYEPAEIWDELDKSAKDFCQALMQRDPAVRPTAKEALGLHWIQKQNQSMMMSSRSAMEHFFRFDWSKPQERAPRGPVGDKDDADANERYIANAKYCNIQSSYTIQMELGRGSFGIVRKVRKKHTRREYACKTIRKNDKTPIHMLQREIESMQGLHHRHIIELQNVFEEPHFVHIVSELCRADELYERIGSGDWNATEPESAQLLQNILSAVAYMHEHGVVHRDLKASNFVFASKTTNTDIKIIDFGLARKLPLKEGPADSPTYDTLEQILTTKVGTPYYVAPEVLLQDRYNSKCDVWSVGVIAYLVLSRGKLPHCGDNEADTITLLQDPDLQCVYEPAEIWAELVDESSAKDFCQALLQKDPTLRSTAEEALALNWIQTMAGPSVSPKHKKHRRQRSKEDMLDTFFRTIHMSSSKDSNKV</sequence>
<dbReference type="Gene3D" id="3.30.200.20">
    <property type="entry name" value="Phosphorylase Kinase, domain 1"/>
    <property type="match status" value="2"/>
</dbReference>
<dbReference type="CDD" id="cd05117">
    <property type="entry name" value="STKc_CAMK"/>
    <property type="match status" value="2"/>
</dbReference>
<feature type="domain" description="Protein kinase" evidence="15">
    <location>
        <begin position="332"/>
        <end position="607"/>
    </location>
</feature>
<comment type="cofactor">
    <cofactor evidence="1">
        <name>Mg(2+)</name>
        <dbReference type="ChEBI" id="CHEBI:18420"/>
    </cofactor>
</comment>
<keyword evidence="8" id="KW-0418">Kinase</keyword>